<dbReference type="Proteomes" id="UP001155840">
    <property type="component" value="Unassembled WGS sequence"/>
</dbReference>
<accession>A0AA44CDI7</accession>
<comment type="caution">
    <text evidence="2">The sequence shown here is derived from an EMBL/GenBank/DDBJ whole genome shotgun (WGS) entry which is preliminary data.</text>
</comment>
<evidence type="ECO:0000313" key="2">
    <source>
        <dbReference type="EMBL" id="NHT77012.1"/>
    </source>
</evidence>
<proteinExistence type="predicted"/>
<feature type="signal peptide" evidence="1">
    <location>
        <begin position="1"/>
        <end position="27"/>
    </location>
</feature>
<organism evidence="2 3">
    <name type="scientific">Ferranicluibacter rubi</name>
    <dbReference type="NCBI Taxonomy" id="2715133"/>
    <lineage>
        <taxon>Bacteria</taxon>
        <taxon>Pseudomonadati</taxon>
        <taxon>Pseudomonadota</taxon>
        <taxon>Alphaproteobacteria</taxon>
        <taxon>Hyphomicrobiales</taxon>
        <taxon>Rhizobiaceae</taxon>
        <taxon>Ferranicluibacter</taxon>
    </lineage>
</organism>
<feature type="chain" id="PRO_5041261382" description="BA14K family protein" evidence="1">
    <location>
        <begin position="28"/>
        <end position="109"/>
    </location>
</feature>
<reference evidence="2" key="1">
    <citation type="submission" date="2020-03" db="EMBL/GenBank/DDBJ databases">
        <title>Ferranicluibacter endophyticum gen. nov., sp. nov., a new genus isolated from Rubus ulmifolius Schott. stem.</title>
        <authorList>
            <person name="Roca-Couso R."/>
            <person name="Flores-Felix J.D."/>
            <person name="Igual J.M."/>
            <person name="Rivas R."/>
        </authorList>
    </citation>
    <scope>NUCLEOTIDE SEQUENCE</scope>
    <source>
        <strain evidence="2">CRRU44</strain>
    </source>
</reference>
<evidence type="ECO:0008006" key="4">
    <source>
        <dbReference type="Google" id="ProtNLM"/>
    </source>
</evidence>
<dbReference type="EMBL" id="JAANCM010000007">
    <property type="protein sequence ID" value="NHT77012.1"/>
    <property type="molecule type" value="Genomic_DNA"/>
</dbReference>
<keyword evidence="1" id="KW-0732">Signal</keyword>
<gene>
    <name evidence="2" type="ORF">G8E10_14885</name>
</gene>
<evidence type="ECO:0000313" key="3">
    <source>
        <dbReference type="Proteomes" id="UP001155840"/>
    </source>
</evidence>
<dbReference type="AlphaFoldDB" id="A0AA44CDI7"/>
<protein>
    <recommendedName>
        <fullName evidence="4">BA14K family protein</fullName>
    </recommendedName>
</protein>
<sequence>MTKFTHVFGAAAVAVVLGLTSFSAASAAPIVPAPVQLTVDAQQVQYRHRDDRPRWMKRQDRRHERRMERREERRGYWRGHRGYREARRGYRRHSDGYYYAPEVFRLVIR</sequence>
<evidence type="ECO:0000256" key="1">
    <source>
        <dbReference type="SAM" id="SignalP"/>
    </source>
</evidence>
<keyword evidence="3" id="KW-1185">Reference proteome</keyword>
<name>A0AA44CDI7_9HYPH</name>
<dbReference type="RefSeq" id="WP_167129903.1">
    <property type="nucleotide sequence ID" value="NZ_JAANCM010000007.1"/>
</dbReference>